<feature type="compositionally biased region" description="Low complexity" evidence="1">
    <location>
        <begin position="61"/>
        <end position="83"/>
    </location>
</feature>
<feature type="region of interest" description="Disordered" evidence="1">
    <location>
        <begin position="1"/>
        <end position="88"/>
    </location>
</feature>
<evidence type="ECO:0000313" key="3">
    <source>
        <dbReference type="Proteomes" id="UP001158576"/>
    </source>
</evidence>
<sequence>MVMNMAEGQIDYNGPQHRPKLQRNQKRNTSELEDEFDNLDDENAENRPSTPTPTLGRGSRRPSLTSSRPTSPSRESESSLGPSFDSPLATWTYPYLPWKPKVTLSEIDDFVRMARSKYLDYSFKYPKTEAQMLAAVQNRFGLPKPTRTA</sequence>
<proteinExistence type="predicted"/>
<dbReference type="EMBL" id="OU015566">
    <property type="protein sequence ID" value="CAG5108727.1"/>
    <property type="molecule type" value="Genomic_DNA"/>
</dbReference>
<dbReference type="Proteomes" id="UP001158576">
    <property type="component" value="Chromosome 1"/>
</dbReference>
<organism evidence="2 3">
    <name type="scientific">Oikopleura dioica</name>
    <name type="common">Tunicate</name>
    <dbReference type="NCBI Taxonomy" id="34765"/>
    <lineage>
        <taxon>Eukaryota</taxon>
        <taxon>Metazoa</taxon>
        <taxon>Chordata</taxon>
        <taxon>Tunicata</taxon>
        <taxon>Appendicularia</taxon>
        <taxon>Copelata</taxon>
        <taxon>Oikopleuridae</taxon>
        <taxon>Oikopleura</taxon>
    </lineage>
</organism>
<evidence type="ECO:0000313" key="2">
    <source>
        <dbReference type="EMBL" id="CAG5108727.1"/>
    </source>
</evidence>
<reference evidence="2 3" key="1">
    <citation type="submission" date="2021-04" db="EMBL/GenBank/DDBJ databases">
        <authorList>
            <person name="Bliznina A."/>
        </authorList>
    </citation>
    <scope>NUCLEOTIDE SEQUENCE [LARGE SCALE GENOMIC DNA]</scope>
</reference>
<keyword evidence="3" id="KW-1185">Reference proteome</keyword>
<feature type="compositionally biased region" description="Basic residues" evidence="1">
    <location>
        <begin position="17"/>
        <end position="26"/>
    </location>
</feature>
<name>A0ABN7SVK4_OIKDI</name>
<accession>A0ABN7SVK4</accession>
<protein>
    <submittedName>
        <fullName evidence="2">Oidioi.mRNA.OKI2018_I69.chr1.g3925.t1.cds</fullName>
    </submittedName>
</protein>
<evidence type="ECO:0000256" key="1">
    <source>
        <dbReference type="SAM" id="MobiDB-lite"/>
    </source>
</evidence>
<feature type="compositionally biased region" description="Acidic residues" evidence="1">
    <location>
        <begin position="31"/>
        <end position="43"/>
    </location>
</feature>
<gene>
    <name evidence="2" type="ORF">OKIOD_LOCUS12690</name>
</gene>